<sequence>MTMAAAAAAAAEAWHLPQPDEFAEFFGDFFGDILFGGGGGRTAAAGLPYTFEDLSELAERVGGGGGGASEAQIAELPTRVVGLPTTAPATAPAAEGGAARGTVPPSAPRPPPAAAASAAPAAASTLRAAARNLRSCRSSRREEAAAASAAAAAEVRPRGGGASAPAAPVCRPTPSLPLQYPTVSRAPSPFFSSVPPRAAAQEARPWDPLLDSLSGLPNECRRPLPIVSLFCLAAWALSQLEQQLCHRRHHRGSPPHGADLPLAAVSALLAANAGGGAACAADAPTAGRGGPPVPRGTPGGARRLPRAGDGTRRYGRPSRCARARRVWRGDGRPAGDGARPRWATGRSLQKERTTLFI</sequence>
<accession>A0ACC3C3V7</accession>
<evidence type="ECO:0000313" key="2">
    <source>
        <dbReference type="Proteomes" id="UP000798662"/>
    </source>
</evidence>
<organism evidence="1 2">
    <name type="scientific">Pyropia yezoensis</name>
    <name type="common">Susabi-nori</name>
    <name type="synonym">Porphyra yezoensis</name>
    <dbReference type="NCBI Taxonomy" id="2788"/>
    <lineage>
        <taxon>Eukaryota</taxon>
        <taxon>Rhodophyta</taxon>
        <taxon>Bangiophyceae</taxon>
        <taxon>Bangiales</taxon>
        <taxon>Bangiaceae</taxon>
        <taxon>Pyropia</taxon>
    </lineage>
</organism>
<gene>
    <name evidence="1" type="ORF">I4F81_007185</name>
</gene>
<comment type="caution">
    <text evidence="1">The sequence shown here is derived from an EMBL/GenBank/DDBJ whole genome shotgun (WGS) entry which is preliminary data.</text>
</comment>
<evidence type="ECO:0000313" key="1">
    <source>
        <dbReference type="EMBL" id="KAK1864641.1"/>
    </source>
</evidence>
<dbReference type="EMBL" id="CM020619">
    <property type="protein sequence ID" value="KAK1864641.1"/>
    <property type="molecule type" value="Genomic_DNA"/>
</dbReference>
<protein>
    <submittedName>
        <fullName evidence="1">Uncharacterized protein</fullName>
    </submittedName>
</protein>
<keyword evidence="2" id="KW-1185">Reference proteome</keyword>
<name>A0ACC3C3V7_PYRYE</name>
<proteinExistence type="predicted"/>
<reference evidence="1" key="1">
    <citation type="submission" date="2019-11" db="EMBL/GenBank/DDBJ databases">
        <title>Nori genome reveals adaptations in red seaweeds to the harsh intertidal environment.</title>
        <authorList>
            <person name="Wang D."/>
            <person name="Mao Y."/>
        </authorList>
    </citation>
    <scope>NUCLEOTIDE SEQUENCE</scope>
    <source>
        <tissue evidence="1">Gametophyte</tissue>
    </source>
</reference>
<dbReference type="Proteomes" id="UP000798662">
    <property type="component" value="Chromosome 2"/>
</dbReference>